<keyword evidence="6" id="KW-0342">GTP-binding</keyword>
<dbReference type="InterPro" id="IPR003578">
    <property type="entry name" value="Small_GTPase_Rho"/>
</dbReference>
<keyword evidence="3" id="KW-1003">Cell membrane</keyword>
<evidence type="ECO:0000256" key="6">
    <source>
        <dbReference type="ARBA" id="ARBA00023134"/>
    </source>
</evidence>
<dbReference type="FunFam" id="3.40.50.300:FF:000983">
    <property type="entry name" value="Rho family GTPase"/>
    <property type="match status" value="1"/>
</dbReference>
<evidence type="ECO:0000256" key="4">
    <source>
        <dbReference type="ARBA" id="ARBA00022481"/>
    </source>
</evidence>
<evidence type="ECO:0000256" key="8">
    <source>
        <dbReference type="ARBA" id="ARBA00023288"/>
    </source>
</evidence>
<evidence type="ECO:0000256" key="7">
    <source>
        <dbReference type="ARBA" id="ARBA00023136"/>
    </source>
</evidence>
<evidence type="ECO:0000256" key="1">
    <source>
        <dbReference type="ARBA" id="ARBA00004342"/>
    </source>
</evidence>
<dbReference type="PROSITE" id="PS51419">
    <property type="entry name" value="RAB"/>
    <property type="match status" value="1"/>
</dbReference>
<dbReference type="InterPro" id="IPR005225">
    <property type="entry name" value="Small_GTP-bd"/>
</dbReference>
<comment type="subcellular location">
    <subcellularLocation>
        <location evidence="1">Cell membrane</location>
        <topology evidence="1">Lipid-anchor</topology>
        <orientation evidence="1">Cytoplasmic side</orientation>
    </subcellularLocation>
</comment>
<dbReference type="InterPro" id="IPR001806">
    <property type="entry name" value="Small_GTPase"/>
</dbReference>
<dbReference type="EMBL" id="RSCE01000012">
    <property type="protein sequence ID" value="RSH78367.1"/>
    <property type="molecule type" value="Genomic_DNA"/>
</dbReference>
<keyword evidence="9" id="KW-0636">Prenylation</keyword>
<dbReference type="SMART" id="SM00173">
    <property type="entry name" value="RAS"/>
    <property type="match status" value="1"/>
</dbReference>
<keyword evidence="11" id="KW-1185">Reference proteome</keyword>
<reference evidence="10 11" key="1">
    <citation type="submission" date="2018-11" db="EMBL/GenBank/DDBJ databases">
        <title>Genome sequence of Apiotrichum porosum DSM 27194.</title>
        <authorList>
            <person name="Aliyu H."/>
            <person name="Gorte O."/>
            <person name="Ochsenreither K."/>
        </authorList>
    </citation>
    <scope>NUCLEOTIDE SEQUENCE [LARGE SCALE GENOMIC DNA]</scope>
    <source>
        <strain evidence="10 11">DSM 27194</strain>
    </source>
</reference>
<name>A0A427XI03_9TREE</name>
<dbReference type="PROSITE" id="PS51421">
    <property type="entry name" value="RAS"/>
    <property type="match status" value="1"/>
</dbReference>
<organism evidence="10 11">
    <name type="scientific">Apiotrichum porosum</name>
    <dbReference type="NCBI Taxonomy" id="105984"/>
    <lineage>
        <taxon>Eukaryota</taxon>
        <taxon>Fungi</taxon>
        <taxon>Dikarya</taxon>
        <taxon>Basidiomycota</taxon>
        <taxon>Agaricomycotina</taxon>
        <taxon>Tremellomycetes</taxon>
        <taxon>Trichosporonales</taxon>
        <taxon>Trichosporonaceae</taxon>
        <taxon>Apiotrichum</taxon>
    </lineage>
</organism>
<keyword evidence="7" id="KW-0472">Membrane</keyword>
<dbReference type="GO" id="GO:0005886">
    <property type="term" value="C:plasma membrane"/>
    <property type="evidence" value="ECO:0007669"/>
    <property type="project" value="UniProtKB-SubCell"/>
</dbReference>
<dbReference type="GO" id="GO:0003924">
    <property type="term" value="F:GTPase activity"/>
    <property type="evidence" value="ECO:0007669"/>
    <property type="project" value="InterPro"/>
</dbReference>
<keyword evidence="5" id="KW-0547">Nucleotide-binding</keyword>
<dbReference type="OrthoDB" id="8830751at2759"/>
<evidence type="ECO:0000256" key="5">
    <source>
        <dbReference type="ARBA" id="ARBA00022741"/>
    </source>
</evidence>
<dbReference type="STRING" id="105984.A0A427XI03"/>
<dbReference type="NCBIfam" id="TIGR00231">
    <property type="entry name" value="small_GTP"/>
    <property type="match status" value="1"/>
</dbReference>
<sequence length="207" mass="22900">MSLDGPRRPDLKKKLVVVGDGGCGKTCLLTVYAENRFPETYVPTVFENLITTIPHPLEPTKTIELALWDTAGQEDFDRLRPLSYNDTDVILVVFACNHRPSLENVYDKWYPEMSHFCEGVPLLLICTKTDLRTDATTQSLMAAQGVGPISPAEGEKVAKEIGARRYLECSAKQGTGVREVFDAAVRESLKKGSVARIVKKSKKCVVV</sequence>
<dbReference type="GO" id="GO:0005525">
    <property type="term" value="F:GTP binding"/>
    <property type="evidence" value="ECO:0007669"/>
    <property type="project" value="UniProtKB-KW"/>
</dbReference>
<evidence type="ECO:0000313" key="10">
    <source>
        <dbReference type="EMBL" id="RSH78367.1"/>
    </source>
</evidence>
<protein>
    <submittedName>
        <fullName evidence="10">Rho GTPase</fullName>
    </submittedName>
</protein>
<dbReference type="PANTHER" id="PTHR24072">
    <property type="entry name" value="RHO FAMILY GTPASE"/>
    <property type="match status" value="1"/>
</dbReference>
<comment type="similarity">
    <text evidence="2">Belongs to the small GTPase superfamily. Rho family.</text>
</comment>
<dbReference type="GeneID" id="39586634"/>
<proteinExistence type="inferred from homology"/>
<dbReference type="Gene3D" id="3.40.50.300">
    <property type="entry name" value="P-loop containing nucleotide triphosphate hydrolases"/>
    <property type="match status" value="1"/>
</dbReference>
<dbReference type="PRINTS" id="PR00449">
    <property type="entry name" value="RASTRNSFRMNG"/>
</dbReference>
<accession>A0A427XI03</accession>
<evidence type="ECO:0000256" key="9">
    <source>
        <dbReference type="ARBA" id="ARBA00023289"/>
    </source>
</evidence>
<evidence type="ECO:0000313" key="11">
    <source>
        <dbReference type="Proteomes" id="UP000279236"/>
    </source>
</evidence>
<comment type="caution">
    <text evidence="10">The sequence shown here is derived from an EMBL/GenBank/DDBJ whole genome shotgun (WGS) entry which is preliminary data.</text>
</comment>
<dbReference type="SUPFAM" id="SSF52540">
    <property type="entry name" value="P-loop containing nucleoside triphosphate hydrolases"/>
    <property type="match status" value="1"/>
</dbReference>
<gene>
    <name evidence="10" type="primary">RHO4</name>
    <name evidence="10" type="ORF">EHS24_002091</name>
</gene>
<dbReference type="Proteomes" id="UP000279236">
    <property type="component" value="Unassembled WGS sequence"/>
</dbReference>
<dbReference type="AlphaFoldDB" id="A0A427XI03"/>
<dbReference type="PROSITE" id="PS51420">
    <property type="entry name" value="RHO"/>
    <property type="match status" value="1"/>
</dbReference>
<evidence type="ECO:0000256" key="2">
    <source>
        <dbReference type="ARBA" id="ARBA00010142"/>
    </source>
</evidence>
<dbReference type="SMART" id="SM00174">
    <property type="entry name" value="RHO"/>
    <property type="match status" value="1"/>
</dbReference>
<dbReference type="Pfam" id="PF00071">
    <property type="entry name" value="Ras"/>
    <property type="match status" value="1"/>
</dbReference>
<keyword evidence="4" id="KW-0488">Methylation</keyword>
<dbReference type="InterPro" id="IPR027417">
    <property type="entry name" value="P-loop_NTPase"/>
</dbReference>
<dbReference type="GO" id="GO:0007264">
    <property type="term" value="P:small GTPase-mediated signal transduction"/>
    <property type="evidence" value="ECO:0007669"/>
    <property type="project" value="InterPro"/>
</dbReference>
<dbReference type="RefSeq" id="XP_028473514.1">
    <property type="nucleotide sequence ID" value="XM_028617836.1"/>
</dbReference>
<dbReference type="CDD" id="cd04132">
    <property type="entry name" value="Rho4_like"/>
    <property type="match status" value="1"/>
</dbReference>
<keyword evidence="8" id="KW-0449">Lipoprotein</keyword>
<evidence type="ECO:0000256" key="3">
    <source>
        <dbReference type="ARBA" id="ARBA00022475"/>
    </source>
</evidence>
<dbReference type="SMART" id="SM00175">
    <property type="entry name" value="RAB"/>
    <property type="match status" value="1"/>
</dbReference>